<dbReference type="EMBL" id="CR543861">
    <property type="protein sequence ID" value="CAG70005.1"/>
    <property type="molecule type" value="Genomic_DNA"/>
</dbReference>
<dbReference type="GO" id="GO:0009289">
    <property type="term" value="C:pilus"/>
    <property type="evidence" value="ECO:0007669"/>
    <property type="project" value="InterPro"/>
</dbReference>
<dbReference type="Pfam" id="PF05229">
    <property type="entry name" value="SCPU"/>
    <property type="match status" value="1"/>
</dbReference>
<dbReference type="InterPro" id="IPR053167">
    <property type="entry name" value="Spore_coat_component"/>
</dbReference>
<dbReference type="InterPro" id="IPR036937">
    <property type="entry name" value="Adhesion_dom_fimbrial_sf"/>
</dbReference>
<protein>
    <recommendedName>
        <fullName evidence="2">Spore coat protein U/FanG domain-containing protein</fullName>
    </recommendedName>
</protein>
<evidence type="ECO:0000313" key="3">
    <source>
        <dbReference type="EMBL" id="CAG70005.1"/>
    </source>
</evidence>
<evidence type="ECO:0000313" key="4">
    <source>
        <dbReference type="Proteomes" id="UP000000430"/>
    </source>
</evidence>
<dbReference type="Gene3D" id="2.60.40.1090">
    <property type="entry name" value="Fimbrial-type adhesion domain"/>
    <property type="match status" value="1"/>
</dbReference>
<dbReference type="PANTHER" id="PTHR37089">
    <property type="entry name" value="PROTEIN U-RELATED"/>
    <property type="match status" value="1"/>
</dbReference>
<reference evidence="3 4" key="1">
    <citation type="journal article" date="2004" name="Nucleic Acids Res.">
        <title>Unique features revealed by the genome sequence of Acinetobacter sp. ADP1, a versatile and naturally transformation competent bacterium.</title>
        <authorList>
            <person name="Barbe V."/>
            <person name="Vallenet D."/>
            <person name="Fonknechten N."/>
            <person name="Kreimeyer A."/>
            <person name="Oztas S."/>
            <person name="Labarre L."/>
            <person name="Cruveiller S."/>
            <person name="Robert C."/>
            <person name="Duprat S."/>
            <person name="Wincker P."/>
            <person name="Ornston L.N."/>
            <person name="Weissenbach J."/>
            <person name="Marliere P."/>
            <person name="Cohen G.N."/>
            <person name="Medigue C."/>
        </authorList>
    </citation>
    <scope>NUCLEOTIDE SEQUENCE [LARGE SCALE GENOMIC DNA]</scope>
    <source>
        <strain evidence="4">ATCC 33305 / BD413 / ADP1</strain>
    </source>
</reference>
<dbReference type="KEGG" id="aci:ACIAD3336"/>
<dbReference type="InterPro" id="IPR007893">
    <property type="entry name" value="Spore_coat_U/FanG"/>
</dbReference>
<sequence>MVSLMKRFLSLAILAVSSSLVVSQVNAETASTNFDVKLNVLKSCSIAKPNDINFGNLLLSDLKTQSANTTLTVACTAGTGYNIAMWGQNNLKNVNDQNSILGYNIKFDSNNTANVASSGTGNNQDYTVVATLTGQNTNVKEGQYSDTVTAQISY</sequence>
<accession>Q6F7G0</accession>
<keyword evidence="1" id="KW-0732">Signal</keyword>
<gene>
    <name evidence="3" type="ordered locus">ACIAD3336</name>
</gene>
<dbReference type="PANTHER" id="PTHR37089:SF1">
    <property type="entry name" value="MEMBRANE PROTEIN"/>
    <property type="match status" value="1"/>
</dbReference>
<name>Q6F7G0_ACIAD</name>
<dbReference type="GO" id="GO:0007155">
    <property type="term" value="P:cell adhesion"/>
    <property type="evidence" value="ECO:0007669"/>
    <property type="project" value="InterPro"/>
</dbReference>
<dbReference type="Proteomes" id="UP000000430">
    <property type="component" value="Chromosome"/>
</dbReference>
<dbReference type="HOGENOM" id="CLU_103262_4_0_6"/>
<feature type="chain" id="PRO_5004273240" description="Spore coat protein U/FanG domain-containing protein" evidence="1">
    <location>
        <begin position="28"/>
        <end position="154"/>
    </location>
</feature>
<organism evidence="3 4">
    <name type="scientific">Acinetobacter baylyi (strain ATCC 33305 / BD413 / ADP1)</name>
    <dbReference type="NCBI Taxonomy" id="62977"/>
    <lineage>
        <taxon>Bacteria</taxon>
        <taxon>Pseudomonadati</taxon>
        <taxon>Pseudomonadota</taxon>
        <taxon>Gammaproteobacteria</taxon>
        <taxon>Moraxellales</taxon>
        <taxon>Moraxellaceae</taxon>
        <taxon>Acinetobacter</taxon>
    </lineage>
</organism>
<evidence type="ECO:0000259" key="2">
    <source>
        <dbReference type="Pfam" id="PF05229"/>
    </source>
</evidence>
<evidence type="ECO:0000256" key="1">
    <source>
        <dbReference type="SAM" id="SignalP"/>
    </source>
</evidence>
<proteinExistence type="predicted"/>
<dbReference type="AlphaFoldDB" id="Q6F7G0"/>
<dbReference type="STRING" id="202950.GCA_001485005_02176"/>
<feature type="signal peptide" evidence="1">
    <location>
        <begin position="1"/>
        <end position="27"/>
    </location>
</feature>
<feature type="domain" description="Spore coat protein U/FanG" evidence="2">
    <location>
        <begin position="32"/>
        <end position="150"/>
    </location>
</feature>